<evidence type="ECO:0000313" key="3">
    <source>
        <dbReference type="Proteomes" id="UP000438429"/>
    </source>
</evidence>
<dbReference type="EMBL" id="VEVO01000018">
    <property type="protein sequence ID" value="KAF0027863.1"/>
    <property type="molecule type" value="Genomic_DNA"/>
</dbReference>
<feature type="region of interest" description="Disordered" evidence="1">
    <location>
        <begin position="1"/>
        <end position="39"/>
    </location>
</feature>
<organism evidence="2 3">
    <name type="scientific">Scophthalmus maximus</name>
    <name type="common">Turbot</name>
    <name type="synonym">Psetta maxima</name>
    <dbReference type="NCBI Taxonomy" id="52904"/>
    <lineage>
        <taxon>Eukaryota</taxon>
        <taxon>Metazoa</taxon>
        <taxon>Chordata</taxon>
        <taxon>Craniata</taxon>
        <taxon>Vertebrata</taxon>
        <taxon>Euteleostomi</taxon>
        <taxon>Actinopterygii</taxon>
        <taxon>Neopterygii</taxon>
        <taxon>Teleostei</taxon>
        <taxon>Neoteleostei</taxon>
        <taxon>Acanthomorphata</taxon>
        <taxon>Carangaria</taxon>
        <taxon>Pleuronectiformes</taxon>
        <taxon>Pleuronectoidei</taxon>
        <taxon>Scophthalmidae</taxon>
        <taxon>Scophthalmus</taxon>
    </lineage>
</organism>
<dbReference type="AlphaFoldDB" id="A0A6A4S0F9"/>
<name>A0A6A4S0F9_SCOMX</name>
<feature type="compositionally biased region" description="Basic and acidic residues" evidence="1">
    <location>
        <begin position="63"/>
        <end position="75"/>
    </location>
</feature>
<comment type="caution">
    <text evidence="2">The sequence shown here is derived from an EMBL/GenBank/DDBJ whole genome shotgun (WGS) entry which is preliminary data.</text>
</comment>
<proteinExistence type="predicted"/>
<sequence>MEEEERQSTNDIENLRNGEKSVNGLKRRRRRRLDLTSHNALQHEPGRIVSWRERVKVSGSCPGRDDGMDDRHDDTADPPIRAVKSRALRAVTLTRDLSTALAQFVSSHGDCRLATRSVCLNSLGDGKRLVCTLTKRQ</sequence>
<gene>
    <name evidence="2" type="ORF">F2P81_020604</name>
</gene>
<reference evidence="2 3" key="1">
    <citation type="submission" date="2019-06" db="EMBL/GenBank/DDBJ databases">
        <title>Draft genomes of female and male turbot (Scophthalmus maximus).</title>
        <authorList>
            <person name="Xu H."/>
            <person name="Xu X.-W."/>
            <person name="Shao C."/>
            <person name="Chen S."/>
        </authorList>
    </citation>
    <scope>NUCLEOTIDE SEQUENCE [LARGE SCALE GENOMIC DNA]</scope>
    <source>
        <strain evidence="2">Ysfricsl-2016a</strain>
        <tissue evidence="2">Blood</tissue>
    </source>
</reference>
<dbReference type="Proteomes" id="UP000438429">
    <property type="component" value="Unassembled WGS sequence"/>
</dbReference>
<accession>A0A6A4S0F9</accession>
<feature type="region of interest" description="Disordered" evidence="1">
    <location>
        <begin position="59"/>
        <end position="79"/>
    </location>
</feature>
<protein>
    <submittedName>
        <fullName evidence="2">Uncharacterized protein</fullName>
    </submittedName>
</protein>
<evidence type="ECO:0000313" key="2">
    <source>
        <dbReference type="EMBL" id="KAF0027863.1"/>
    </source>
</evidence>
<evidence type="ECO:0000256" key="1">
    <source>
        <dbReference type="SAM" id="MobiDB-lite"/>
    </source>
</evidence>